<feature type="transmembrane region" description="Helical" evidence="8">
    <location>
        <begin position="28"/>
        <end position="49"/>
    </location>
</feature>
<keyword evidence="6 8" id="KW-1133">Transmembrane helix</keyword>
<dbReference type="EMBL" id="HBGS01026858">
    <property type="protein sequence ID" value="CAD9421161.1"/>
    <property type="molecule type" value="Transcribed_RNA"/>
</dbReference>
<dbReference type="GO" id="GO:0004252">
    <property type="term" value="F:serine-type endopeptidase activity"/>
    <property type="evidence" value="ECO:0007669"/>
    <property type="project" value="InterPro"/>
</dbReference>
<feature type="transmembrane region" description="Helical" evidence="8">
    <location>
        <begin position="148"/>
        <end position="166"/>
    </location>
</feature>
<dbReference type="InterPro" id="IPR035952">
    <property type="entry name" value="Rhomboid-like_sf"/>
</dbReference>
<dbReference type="Gene3D" id="1.20.1540.10">
    <property type="entry name" value="Rhomboid-like"/>
    <property type="match status" value="1"/>
</dbReference>
<reference evidence="10" key="1">
    <citation type="submission" date="2021-01" db="EMBL/GenBank/DDBJ databases">
        <authorList>
            <person name="Corre E."/>
            <person name="Pelletier E."/>
            <person name="Niang G."/>
            <person name="Scheremetjew M."/>
            <person name="Finn R."/>
            <person name="Kale V."/>
            <person name="Holt S."/>
            <person name="Cochrane G."/>
            <person name="Meng A."/>
            <person name="Brown T."/>
            <person name="Cohen L."/>
        </authorList>
    </citation>
    <scope>NUCLEOTIDE SEQUENCE</scope>
    <source>
        <strain evidence="10">CCMP1381</strain>
    </source>
</reference>
<dbReference type="GO" id="GO:0016020">
    <property type="term" value="C:membrane"/>
    <property type="evidence" value="ECO:0007669"/>
    <property type="project" value="UniProtKB-SubCell"/>
</dbReference>
<feature type="transmembrane region" description="Helical" evidence="8">
    <location>
        <begin position="61"/>
        <end position="78"/>
    </location>
</feature>
<name>A0A7S2CBL6_9STRA</name>
<feature type="transmembrane region" description="Helical" evidence="8">
    <location>
        <begin position="265"/>
        <end position="289"/>
    </location>
</feature>
<sequence length="375" mass="40890">MHLLFNMVSLYNLGSLEAVYGTLDYLCYSLALVVLTIVAVMAIHHVLITRFRLEGYVTQQAIGYSCVIFAWIVVMALRMDRYCPVPGFDSLCFTTYRIPLGSFGVFPLNFAPIFLLFATSAIMPNASLVGHGAGVLLGYPLAWDFLSWITPPTLAGAVMLAILAHMRLDPDSSLQENEQPARVTWAGRDVDVRGRIREGISPSSSSSSSQVGQCVLVLQFTAAAAVGRYFVWEAVIPHAICAVVGLSSQCDFLSKDSANCLKSQFFYLGLSAVMAWYQCLTTAALLASWPLFIGYGLAPQLLQVALAVALLSTLVHVGAFRVCLTRLQLIPTADPFLRCLQLERRNNITEVRARAFSGRGNVLRAHGPQQGSVSV</sequence>
<feature type="transmembrane region" description="Helical" evidence="8">
    <location>
        <begin position="98"/>
        <end position="118"/>
    </location>
</feature>
<feature type="domain" description="Peptidase S54 rhomboid" evidence="9">
    <location>
        <begin position="1"/>
        <end position="144"/>
    </location>
</feature>
<dbReference type="PANTHER" id="PTHR43066:SF1">
    <property type="entry name" value="RHOMBOID PROTEIN 2"/>
    <property type="match status" value="1"/>
</dbReference>
<evidence type="ECO:0000256" key="3">
    <source>
        <dbReference type="ARBA" id="ARBA00022670"/>
    </source>
</evidence>
<gene>
    <name evidence="10" type="ORF">DSPE1174_LOCUS13619</name>
</gene>
<keyword evidence="4 8" id="KW-0812">Transmembrane</keyword>
<dbReference type="SUPFAM" id="SSF144091">
    <property type="entry name" value="Rhomboid-like"/>
    <property type="match status" value="1"/>
</dbReference>
<evidence type="ECO:0000256" key="1">
    <source>
        <dbReference type="ARBA" id="ARBA00004141"/>
    </source>
</evidence>
<evidence type="ECO:0000313" key="10">
    <source>
        <dbReference type="EMBL" id="CAD9421161.1"/>
    </source>
</evidence>
<dbReference type="PANTHER" id="PTHR43066">
    <property type="entry name" value="RHOMBOID-RELATED PROTEIN"/>
    <property type="match status" value="1"/>
</dbReference>
<keyword evidence="5" id="KW-0378">Hydrolase</keyword>
<proteinExistence type="inferred from homology"/>
<comment type="subcellular location">
    <subcellularLocation>
        <location evidence="1">Membrane</location>
        <topology evidence="1">Multi-pass membrane protein</topology>
    </subcellularLocation>
</comment>
<comment type="similarity">
    <text evidence="2">Belongs to the peptidase S54 family.</text>
</comment>
<dbReference type="Pfam" id="PF01694">
    <property type="entry name" value="Rhomboid"/>
    <property type="match status" value="1"/>
</dbReference>
<evidence type="ECO:0000256" key="8">
    <source>
        <dbReference type="SAM" id="Phobius"/>
    </source>
</evidence>
<evidence type="ECO:0000256" key="2">
    <source>
        <dbReference type="ARBA" id="ARBA00009045"/>
    </source>
</evidence>
<evidence type="ECO:0000256" key="6">
    <source>
        <dbReference type="ARBA" id="ARBA00022989"/>
    </source>
</evidence>
<accession>A0A7S2CBL6</accession>
<protein>
    <recommendedName>
        <fullName evidence="9">Peptidase S54 rhomboid domain-containing protein</fullName>
    </recommendedName>
</protein>
<dbReference type="AlphaFoldDB" id="A0A7S2CBL6"/>
<feature type="transmembrane region" description="Helical" evidence="8">
    <location>
        <begin position="301"/>
        <end position="324"/>
    </location>
</feature>
<evidence type="ECO:0000259" key="9">
    <source>
        <dbReference type="Pfam" id="PF01694"/>
    </source>
</evidence>
<organism evidence="10">
    <name type="scientific">Octactis speculum</name>
    <dbReference type="NCBI Taxonomy" id="3111310"/>
    <lineage>
        <taxon>Eukaryota</taxon>
        <taxon>Sar</taxon>
        <taxon>Stramenopiles</taxon>
        <taxon>Ochrophyta</taxon>
        <taxon>Dictyochophyceae</taxon>
        <taxon>Dictyochales</taxon>
        <taxon>Dictyochaceae</taxon>
        <taxon>Octactis</taxon>
    </lineage>
</organism>
<evidence type="ECO:0000256" key="5">
    <source>
        <dbReference type="ARBA" id="ARBA00022801"/>
    </source>
</evidence>
<keyword evidence="7 8" id="KW-0472">Membrane</keyword>
<keyword evidence="3" id="KW-0645">Protease</keyword>
<evidence type="ECO:0000256" key="4">
    <source>
        <dbReference type="ARBA" id="ARBA00022692"/>
    </source>
</evidence>
<dbReference type="GO" id="GO:0006508">
    <property type="term" value="P:proteolysis"/>
    <property type="evidence" value="ECO:0007669"/>
    <property type="project" value="UniProtKB-KW"/>
</dbReference>
<evidence type="ECO:0000256" key="7">
    <source>
        <dbReference type="ARBA" id="ARBA00023136"/>
    </source>
</evidence>
<dbReference type="InterPro" id="IPR022764">
    <property type="entry name" value="Peptidase_S54_rhomboid_dom"/>
</dbReference>